<reference evidence="1" key="2">
    <citation type="submission" date="2023-07" db="EMBL/GenBank/DDBJ databases">
        <title>Evaluation of the beneficial properties of pineapple isolates.</title>
        <authorList>
            <person name="Adefiranye O."/>
        </authorList>
    </citation>
    <scope>NUCLEOTIDE SEQUENCE</scope>
    <source>
        <strain evidence="1">PAPLE_T1</strain>
    </source>
</reference>
<evidence type="ECO:0000313" key="3">
    <source>
        <dbReference type="Proteomes" id="UP000242470"/>
    </source>
</evidence>
<dbReference type="RefSeq" id="WP_059108041.1">
    <property type="nucleotide sequence ID" value="NZ_AP024589.1"/>
</dbReference>
<protein>
    <submittedName>
        <fullName evidence="2">DUF2922 domain-containing protein</fullName>
    </submittedName>
</protein>
<dbReference type="Proteomes" id="UP001171687">
    <property type="component" value="Unassembled WGS sequence"/>
</dbReference>
<dbReference type="EMBL" id="PPQW01000015">
    <property type="protein sequence ID" value="PNZ68436.1"/>
    <property type="molecule type" value="Genomic_DNA"/>
</dbReference>
<evidence type="ECO:0000313" key="2">
    <source>
        <dbReference type="EMBL" id="PNZ68436.1"/>
    </source>
</evidence>
<dbReference type="AlphaFoldDB" id="A0AAP8PPU3"/>
<dbReference type="Pfam" id="PF11148">
    <property type="entry name" value="DUF2922"/>
    <property type="match status" value="1"/>
</dbReference>
<dbReference type="GeneID" id="64982915"/>
<evidence type="ECO:0000313" key="1">
    <source>
        <dbReference type="EMBL" id="MDN4534147.1"/>
    </source>
</evidence>
<organism evidence="2 3">
    <name type="scientific">Staphylococcus auricularis</name>
    <dbReference type="NCBI Taxonomy" id="29379"/>
    <lineage>
        <taxon>Bacteria</taxon>
        <taxon>Bacillati</taxon>
        <taxon>Bacillota</taxon>
        <taxon>Bacilli</taxon>
        <taxon>Bacillales</taxon>
        <taxon>Staphylococcaceae</taxon>
        <taxon>Staphylococcus</taxon>
    </lineage>
</organism>
<dbReference type="EMBL" id="JAUHQC010000015">
    <property type="protein sequence ID" value="MDN4534147.1"/>
    <property type="molecule type" value="Genomic_DNA"/>
</dbReference>
<proteinExistence type="predicted"/>
<sequence length="77" mass="8641">MNQTLELIFTDHTNKQIKLSLPNIITVPSETVVRDNMKALLDLDILRPTSGIPSRIHSAQLISKTTQTIFTYQPAHA</sequence>
<comment type="caution">
    <text evidence="2">The sequence shown here is derived from an EMBL/GenBank/DDBJ whole genome shotgun (WGS) entry which is preliminary data.</text>
</comment>
<name>A0AAP8PPU3_9STAP</name>
<gene>
    <name evidence="2" type="ORF">CD158_03360</name>
    <name evidence="1" type="ORF">QYH67_11350</name>
</gene>
<accession>A0AAP8PPU3</accession>
<dbReference type="Proteomes" id="UP000242470">
    <property type="component" value="Unassembled WGS sequence"/>
</dbReference>
<dbReference type="InterPro" id="IPR021321">
    <property type="entry name" value="DUF2922"/>
</dbReference>
<reference evidence="2 3" key="1">
    <citation type="submission" date="2017-08" db="EMBL/GenBank/DDBJ databases">
        <title>Draft genome sequences of 64 type strains of genus Staph aureus.</title>
        <authorList>
            <person name="Cole K."/>
            <person name="Golubchik T."/>
            <person name="Russell J."/>
            <person name="Foster D."/>
            <person name="Llewelyn M."/>
            <person name="Wilson D."/>
            <person name="Crook D."/>
            <person name="Paul J."/>
        </authorList>
    </citation>
    <scope>NUCLEOTIDE SEQUENCE [LARGE SCALE GENOMIC DNA]</scope>
    <source>
        <strain evidence="2 3">NCTC 12101</strain>
    </source>
</reference>